<evidence type="ECO:0000256" key="3">
    <source>
        <dbReference type="ARBA" id="ARBA00022692"/>
    </source>
</evidence>
<dbReference type="Gene3D" id="1.20.1300.10">
    <property type="entry name" value="Fumarate reductase/succinate dehydrogenase, transmembrane subunit"/>
    <property type="match status" value="1"/>
</dbReference>
<dbReference type="GO" id="GO:0016020">
    <property type="term" value="C:membrane"/>
    <property type="evidence" value="ECO:0007669"/>
    <property type="project" value="UniProtKB-SubCell"/>
</dbReference>
<feature type="transmembrane region" description="Helical" evidence="8">
    <location>
        <begin position="12"/>
        <end position="41"/>
    </location>
</feature>
<name>A0A3G1KPC4_FORW1</name>
<keyword evidence="7 8" id="KW-0472">Membrane</keyword>
<accession>A0A3G1KPC4</accession>
<evidence type="ECO:0000256" key="7">
    <source>
        <dbReference type="ARBA" id="ARBA00023136"/>
    </source>
</evidence>
<dbReference type="EMBL" id="CP017634">
    <property type="protein sequence ID" value="ATW24321.1"/>
    <property type="molecule type" value="Genomic_DNA"/>
</dbReference>
<evidence type="ECO:0000256" key="8">
    <source>
        <dbReference type="SAM" id="Phobius"/>
    </source>
</evidence>
<proteinExistence type="predicted"/>
<comment type="subcellular location">
    <subcellularLocation>
        <location evidence="1">Membrane</location>
    </subcellularLocation>
</comment>
<keyword evidence="10" id="KW-1185">Reference proteome</keyword>
<feature type="transmembrane region" description="Helical" evidence="8">
    <location>
        <begin position="178"/>
        <end position="202"/>
    </location>
</feature>
<evidence type="ECO:0000256" key="6">
    <source>
        <dbReference type="ARBA" id="ARBA00023004"/>
    </source>
</evidence>
<protein>
    <recommendedName>
        <fullName evidence="11">Succinate dehydrogenase</fullName>
    </recommendedName>
</protein>
<dbReference type="KEGG" id="fwa:DCMF_05525"/>
<dbReference type="InterPro" id="IPR000701">
    <property type="entry name" value="SuccDH_FuR_B_TM-su"/>
</dbReference>
<evidence type="ECO:0000256" key="4">
    <source>
        <dbReference type="ARBA" id="ARBA00022723"/>
    </source>
</evidence>
<evidence type="ECO:0000313" key="10">
    <source>
        <dbReference type="Proteomes" id="UP000323521"/>
    </source>
</evidence>
<gene>
    <name evidence="9" type="ORF">DCMF_05525</name>
</gene>
<keyword evidence="6" id="KW-0408">Iron</keyword>
<dbReference type="Proteomes" id="UP000323521">
    <property type="component" value="Chromosome"/>
</dbReference>
<reference evidence="9 10" key="1">
    <citation type="submission" date="2016-10" db="EMBL/GenBank/DDBJ databases">
        <title>Complete Genome Sequence of Peptococcaceae strain DCMF.</title>
        <authorList>
            <person name="Edwards R.J."/>
            <person name="Holland S.I."/>
            <person name="Deshpande N.P."/>
            <person name="Wong Y.K."/>
            <person name="Ertan H."/>
            <person name="Manefield M."/>
            <person name="Russell T.L."/>
            <person name="Lee M.J."/>
        </authorList>
    </citation>
    <scope>NUCLEOTIDE SEQUENCE [LARGE SCALE GENOMIC DNA]</scope>
    <source>
        <strain evidence="9 10">DCMF</strain>
    </source>
</reference>
<keyword evidence="5 8" id="KW-1133">Transmembrane helix</keyword>
<feature type="transmembrane region" description="Helical" evidence="8">
    <location>
        <begin position="53"/>
        <end position="81"/>
    </location>
</feature>
<dbReference type="SUPFAM" id="SSF81343">
    <property type="entry name" value="Fumarate reductase respiratory complex transmembrane subunits"/>
    <property type="match status" value="1"/>
</dbReference>
<keyword evidence="2" id="KW-0349">Heme</keyword>
<evidence type="ECO:0000313" key="9">
    <source>
        <dbReference type="EMBL" id="ATW24321.1"/>
    </source>
</evidence>
<sequence length="204" mass="22921">MRAKSNFLIRKVHSLLGIIPVGIFLIVHLSINSTVFFGGYANYQFTIHGMKSIPLIVVAELLIIAIPILFHAVYGLWIVFVAKNNVLEFNYLRNWAFYLQRITAVITLIFVVVHVYTLRFMQHEPAAIIDTLVAHLHHPVYFVLYGIGVLSAIFHFANGLFTFLISWGIAIGDKAQAFFFKLSAVVFVALGVLGISILTVIARF</sequence>
<evidence type="ECO:0000256" key="2">
    <source>
        <dbReference type="ARBA" id="ARBA00022617"/>
    </source>
</evidence>
<dbReference type="RefSeq" id="WP_214659121.1">
    <property type="nucleotide sequence ID" value="NZ_CP017634.1"/>
</dbReference>
<dbReference type="GO" id="GO:0046872">
    <property type="term" value="F:metal ion binding"/>
    <property type="evidence" value="ECO:0007669"/>
    <property type="project" value="UniProtKB-KW"/>
</dbReference>
<keyword evidence="4" id="KW-0479">Metal-binding</keyword>
<feature type="transmembrane region" description="Helical" evidence="8">
    <location>
        <begin position="102"/>
        <end position="121"/>
    </location>
</feature>
<evidence type="ECO:0008006" key="11">
    <source>
        <dbReference type="Google" id="ProtNLM"/>
    </source>
</evidence>
<evidence type="ECO:0000256" key="1">
    <source>
        <dbReference type="ARBA" id="ARBA00004370"/>
    </source>
</evidence>
<keyword evidence="3 8" id="KW-0812">Transmembrane</keyword>
<evidence type="ECO:0000256" key="5">
    <source>
        <dbReference type="ARBA" id="ARBA00022989"/>
    </source>
</evidence>
<dbReference type="AlphaFoldDB" id="A0A3G1KPC4"/>
<organism evidence="9 10">
    <name type="scientific">Formimonas warabiya</name>
    <dbReference type="NCBI Taxonomy" id="1761012"/>
    <lineage>
        <taxon>Bacteria</taxon>
        <taxon>Bacillati</taxon>
        <taxon>Bacillota</taxon>
        <taxon>Clostridia</taxon>
        <taxon>Eubacteriales</taxon>
        <taxon>Peptococcaceae</taxon>
        <taxon>Candidatus Formimonas</taxon>
    </lineage>
</organism>
<dbReference type="InterPro" id="IPR034804">
    <property type="entry name" value="SQR/QFR_C/D"/>
</dbReference>
<dbReference type="Pfam" id="PF01127">
    <property type="entry name" value="Sdh_cyt"/>
    <property type="match status" value="1"/>
</dbReference>
<feature type="transmembrane region" description="Helical" evidence="8">
    <location>
        <begin position="141"/>
        <end position="166"/>
    </location>
</feature>